<dbReference type="InterPro" id="IPR036291">
    <property type="entry name" value="NAD(P)-bd_dom_sf"/>
</dbReference>
<dbReference type="EMBL" id="WQPS01000006">
    <property type="protein sequence ID" value="MBT9809538.1"/>
    <property type="molecule type" value="Genomic_DNA"/>
</dbReference>
<evidence type="ECO:0000256" key="2">
    <source>
        <dbReference type="ARBA" id="ARBA00022793"/>
    </source>
</evidence>
<gene>
    <name evidence="6" type="ORF">GPL26_07745</name>
</gene>
<dbReference type="Gene3D" id="3.40.50.720">
    <property type="entry name" value="NAD(P)-binding Rossmann-like Domain"/>
    <property type="match status" value="1"/>
</dbReference>
<organism evidence="6 7">
    <name type="scientific">Enterocloster citroniae</name>
    <dbReference type="NCBI Taxonomy" id="358743"/>
    <lineage>
        <taxon>Bacteria</taxon>
        <taxon>Bacillati</taxon>
        <taxon>Bacillota</taxon>
        <taxon>Clostridia</taxon>
        <taxon>Lachnospirales</taxon>
        <taxon>Lachnospiraceae</taxon>
        <taxon>Enterocloster</taxon>
    </lineage>
</organism>
<keyword evidence="4" id="KW-0456">Lyase</keyword>
<dbReference type="AlphaFoldDB" id="A0AA41FDN5"/>
<dbReference type="InterPro" id="IPR044516">
    <property type="entry name" value="UXS-like"/>
</dbReference>
<dbReference type="GO" id="GO:0048040">
    <property type="term" value="F:UDP-glucuronate decarboxylase activity"/>
    <property type="evidence" value="ECO:0007669"/>
    <property type="project" value="TreeGrafter"/>
</dbReference>
<evidence type="ECO:0000256" key="3">
    <source>
        <dbReference type="ARBA" id="ARBA00023027"/>
    </source>
</evidence>
<dbReference type="PANTHER" id="PTHR43078">
    <property type="entry name" value="UDP-GLUCURONIC ACID DECARBOXYLASE-RELATED"/>
    <property type="match status" value="1"/>
</dbReference>
<evidence type="ECO:0000313" key="6">
    <source>
        <dbReference type="EMBL" id="MBT9809538.1"/>
    </source>
</evidence>
<dbReference type="PANTHER" id="PTHR43078:SF7">
    <property type="entry name" value="UDP-GLUCURONATE DECARBOXYLASE"/>
    <property type="match status" value="1"/>
</dbReference>
<evidence type="ECO:0000256" key="4">
    <source>
        <dbReference type="ARBA" id="ARBA00023239"/>
    </source>
</evidence>
<dbReference type="SUPFAM" id="SSF51735">
    <property type="entry name" value="NAD(P)-binding Rossmann-fold domains"/>
    <property type="match status" value="1"/>
</dbReference>
<evidence type="ECO:0000259" key="5">
    <source>
        <dbReference type="Pfam" id="PF01370"/>
    </source>
</evidence>
<comment type="caution">
    <text evidence="6">The sequence shown here is derived from an EMBL/GenBank/DDBJ whole genome shotgun (WGS) entry which is preliminary data.</text>
</comment>
<keyword evidence="3" id="KW-0520">NAD</keyword>
<accession>A0AA41FDN5</accession>
<dbReference type="GO" id="GO:0042732">
    <property type="term" value="P:D-xylose metabolic process"/>
    <property type="evidence" value="ECO:0007669"/>
    <property type="project" value="InterPro"/>
</dbReference>
<dbReference type="RefSeq" id="WP_215630005.1">
    <property type="nucleotide sequence ID" value="NZ_JAQDJP010000011.1"/>
</dbReference>
<dbReference type="Proteomes" id="UP000708338">
    <property type="component" value="Unassembled WGS sequence"/>
</dbReference>
<evidence type="ECO:0000256" key="1">
    <source>
        <dbReference type="ARBA" id="ARBA00001911"/>
    </source>
</evidence>
<keyword evidence="2" id="KW-0210">Decarboxylase</keyword>
<protein>
    <submittedName>
        <fullName evidence="6">NAD-dependent epimerase/dehydratase family protein</fullName>
    </submittedName>
</protein>
<dbReference type="InterPro" id="IPR001509">
    <property type="entry name" value="Epimerase_deHydtase"/>
</dbReference>
<comment type="cofactor">
    <cofactor evidence="1">
        <name>NAD(+)</name>
        <dbReference type="ChEBI" id="CHEBI:57540"/>
    </cofactor>
</comment>
<dbReference type="Pfam" id="PF01370">
    <property type="entry name" value="Epimerase"/>
    <property type="match status" value="1"/>
</dbReference>
<dbReference type="GO" id="GO:0070403">
    <property type="term" value="F:NAD+ binding"/>
    <property type="evidence" value="ECO:0007669"/>
    <property type="project" value="InterPro"/>
</dbReference>
<dbReference type="GO" id="GO:0005737">
    <property type="term" value="C:cytoplasm"/>
    <property type="evidence" value="ECO:0007669"/>
    <property type="project" value="TreeGrafter"/>
</dbReference>
<name>A0AA41FDN5_9FIRM</name>
<proteinExistence type="predicted"/>
<evidence type="ECO:0000313" key="7">
    <source>
        <dbReference type="Proteomes" id="UP000708338"/>
    </source>
</evidence>
<feature type="domain" description="NAD-dependent epimerase/dehydratase" evidence="5">
    <location>
        <begin position="29"/>
        <end position="272"/>
    </location>
</feature>
<sequence length="349" mass="38776">MSINILYDDDLGFAASQLTPDFFDGKQLLITGATGMLGSCIVDILIKMIKNFGVKCTILASSRSIEHFDKRFLYDKNSTSLQFVEMDLSSGKIPNFTADYIIHAASNADPINFAKYPVNTLLTNITGTKDLIDVGLKNNLKRFLYISSGEMYGQPNEKMEAFTEDYSGYLDYSSPRSCYPSAKRATEVLCQSYISQYGLDCTIVRPCHIFGPTLLKTDSRAVSEFLRNAAEGKDIILKSSGLIERSHCYVVDAAMAVLFILTHGHSGQAYNISDSLYQMTIRDFARAASEAGCCNLIYDNPSDIEMSGYSSIKRSVLNADKLHNLGWNPRFIDESKIKRTISILKNACT</sequence>
<reference evidence="6" key="1">
    <citation type="journal article" date="2021" name="Gut Microbes">
        <title>A synthetic consortium of 100 gut commensals modulates the composition and function in a colon model of the microbiome of elderly subjects.</title>
        <authorList>
            <person name="Perez M."/>
            <person name="Ntemiri A."/>
            <person name="Tan H."/>
            <person name="Harris H.M.B."/>
            <person name="Roager H.M."/>
            <person name="Ribiere C."/>
            <person name="O'Toole P.W."/>
        </authorList>
    </citation>
    <scope>NUCLEOTIDE SEQUENCE</scope>
    <source>
        <strain evidence="6">MCC335</strain>
    </source>
</reference>